<dbReference type="SUPFAM" id="SSF51735">
    <property type="entry name" value="NAD(P)-binding Rossmann-fold domains"/>
    <property type="match status" value="1"/>
</dbReference>
<proteinExistence type="inferred from homology"/>
<dbReference type="PANTHER" id="PTHR43350:SF2">
    <property type="entry name" value="GROES-LIKE ZINC-BINDING ALCOHOL DEHYDROGENASE FAMILY PROTEIN"/>
    <property type="match status" value="1"/>
</dbReference>
<keyword evidence="3 6" id="KW-0479">Metal-binding</keyword>
<evidence type="ECO:0000256" key="2">
    <source>
        <dbReference type="ARBA" id="ARBA00008072"/>
    </source>
</evidence>
<dbReference type="SUPFAM" id="SSF50129">
    <property type="entry name" value="GroES-like"/>
    <property type="match status" value="1"/>
</dbReference>
<organism evidence="9 10">
    <name type="scientific">Penicillium capsulatum</name>
    <dbReference type="NCBI Taxonomy" id="69766"/>
    <lineage>
        <taxon>Eukaryota</taxon>
        <taxon>Fungi</taxon>
        <taxon>Dikarya</taxon>
        <taxon>Ascomycota</taxon>
        <taxon>Pezizomycotina</taxon>
        <taxon>Eurotiomycetes</taxon>
        <taxon>Eurotiomycetidae</taxon>
        <taxon>Eurotiales</taxon>
        <taxon>Aspergillaceae</taxon>
        <taxon>Penicillium</taxon>
    </lineage>
</organism>
<evidence type="ECO:0000313" key="9">
    <source>
        <dbReference type="EMBL" id="KAJ5180128.1"/>
    </source>
</evidence>
<dbReference type="Gene3D" id="3.90.180.10">
    <property type="entry name" value="Medium-chain alcohol dehydrogenases, catalytic domain"/>
    <property type="match status" value="1"/>
</dbReference>
<gene>
    <name evidence="9" type="ORF">N7492_003338</name>
</gene>
<sequence length="414" mass="44535">MVATRAIVSREPTQPLRPNWALETVHVGPLGDEDVLVEMHAAGICHTDLLLGSLPRGALGIAYPKVAGHEGAGVIQAVGSQVRDIQVGDPVLLSFYSCSACHECQSSHPAYCDEFATGNYPGNIGSMKASDNAEPIWSQFFGQSSFSAHSVVRKSCVVNVKEQIKDIGELKLFASLGCGFQTGMGAVQNLARAVPDDVALIMGMGAVGMGALLTAKIAGCKSIIAVDRIKSRLDLATRLGASHVIDTSDPAYVKLDDAVRQIIPTGTSVVIDTTAIPAIVEQAIETTRARSRILLIGVFPPGYQLPVGVSQHMQKGRSIIGCIEGDCVPQEVSPIISQSRGNGSQHQAIPQMIQWYRDGKFPIDLLLQYFEVRADLSHHQSRNIYLPFLKAAEYEMAIAEMKNGNVIKPVLLWK</sequence>
<dbReference type="CDD" id="cd08278">
    <property type="entry name" value="benzyl_alcohol_DH"/>
    <property type="match status" value="1"/>
</dbReference>
<name>A0A9W9LW49_9EURO</name>
<reference evidence="9" key="1">
    <citation type="submission" date="2022-11" db="EMBL/GenBank/DDBJ databases">
        <authorList>
            <person name="Petersen C."/>
        </authorList>
    </citation>
    <scope>NUCLEOTIDE SEQUENCE</scope>
    <source>
        <strain evidence="9">IBT 21917</strain>
    </source>
</reference>
<accession>A0A9W9LW49</accession>
<keyword evidence="5" id="KW-0560">Oxidoreductase</keyword>
<dbReference type="InterPro" id="IPR013149">
    <property type="entry name" value="ADH-like_C"/>
</dbReference>
<comment type="similarity">
    <text evidence="2 6">Belongs to the zinc-containing alcohol dehydrogenase family.</text>
</comment>
<dbReference type="EMBL" id="JAPQKO010000002">
    <property type="protein sequence ID" value="KAJ5180128.1"/>
    <property type="molecule type" value="Genomic_DNA"/>
</dbReference>
<evidence type="ECO:0000256" key="3">
    <source>
        <dbReference type="ARBA" id="ARBA00022723"/>
    </source>
</evidence>
<dbReference type="PANTHER" id="PTHR43350">
    <property type="entry name" value="NAD-DEPENDENT ALCOHOL DEHYDROGENASE"/>
    <property type="match status" value="1"/>
</dbReference>
<protein>
    <recommendedName>
        <fullName evidence="11">Enoyl reductase (ER) domain-containing protein</fullName>
    </recommendedName>
</protein>
<dbReference type="InterPro" id="IPR013154">
    <property type="entry name" value="ADH-like_N"/>
</dbReference>
<evidence type="ECO:0000256" key="5">
    <source>
        <dbReference type="ARBA" id="ARBA00023002"/>
    </source>
</evidence>
<evidence type="ECO:0000259" key="8">
    <source>
        <dbReference type="Pfam" id="PF08240"/>
    </source>
</evidence>
<comment type="cofactor">
    <cofactor evidence="1 6">
        <name>Zn(2+)</name>
        <dbReference type="ChEBI" id="CHEBI:29105"/>
    </cofactor>
</comment>
<evidence type="ECO:0008006" key="11">
    <source>
        <dbReference type="Google" id="ProtNLM"/>
    </source>
</evidence>
<evidence type="ECO:0000256" key="6">
    <source>
        <dbReference type="RuleBase" id="RU361277"/>
    </source>
</evidence>
<dbReference type="AlphaFoldDB" id="A0A9W9LW49"/>
<dbReference type="Pfam" id="PF00107">
    <property type="entry name" value="ADH_zinc_N"/>
    <property type="match status" value="1"/>
</dbReference>
<dbReference type="Pfam" id="PF08240">
    <property type="entry name" value="ADH_N"/>
    <property type="match status" value="1"/>
</dbReference>
<dbReference type="Proteomes" id="UP001146351">
    <property type="component" value="Unassembled WGS sequence"/>
</dbReference>
<feature type="domain" description="Alcohol dehydrogenase-like C-terminal" evidence="7">
    <location>
        <begin position="206"/>
        <end position="334"/>
    </location>
</feature>
<feature type="domain" description="Alcohol dehydrogenase-like N-terminal" evidence="8">
    <location>
        <begin position="31"/>
        <end position="126"/>
    </location>
</feature>
<evidence type="ECO:0000256" key="4">
    <source>
        <dbReference type="ARBA" id="ARBA00022833"/>
    </source>
</evidence>
<dbReference type="PROSITE" id="PS00059">
    <property type="entry name" value="ADH_ZINC"/>
    <property type="match status" value="1"/>
</dbReference>
<keyword evidence="10" id="KW-1185">Reference proteome</keyword>
<evidence type="ECO:0000313" key="10">
    <source>
        <dbReference type="Proteomes" id="UP001146351"/>
    </source>
</evidence>
<evidence type="ECO:0000256" key="1">
    <source>
        <dbReference type="ARBA" id="ARBA00001947"/>
    </source>
</evidence>
<dbReference type="InterPro" id="IPR011032">
    <property type="entry name" value="GroES-like_sf"/>
</dbReference>
<keyword evidence="4 6" id="KW-0862">Zinc</keyword>
<dbReference type="GO" id="GO:0008270">
    <property type="term" value="F:zinc ion binding"/>
    <property type="evidence" value="ECO:0007669"/>
    <property type="project" value="InterPro"/>
</dbReference>
<comment type="caution">
    <text evidence="9">The sequence shown here is derived from an EMBL/GenBank/DDBJ whole genome shotgun (WGS) entry which is preliminary data.</text>
</comment>
<dbReference type="GO" id="GO:0016491">
    <property type="term" value="F:oxidoreductase activity"/>
    <property type="evidence" value="ECO:0007669"/>
    <property type="project" value="UniProtKB-KW"/>
</dbReference>
<reference evidence="9" key="2">
    <citation type="journal article" date="2023" name="IMA Fungus">
        <title>Comparative genomic study of the Penicillium genus elucidates a diverse pangenome and 15 lateral gene transfer events.</title>
        <authorList>
            <person name="Petersen C."/>
            <person name="Sorensen T."/>
            <person name="Nielsen M.R."/>
            <person name="Sondergaard T.E."/>
            <person name="Sorensen J.L."/>
            <person name="Fitzpatrick D.A."/>
            <person name="Frisvad J.C."/>
            <person name="Nielsen K.L."/>
        </authorList>
    </citation>
    <scope>NUCLEOTIDE SEQUENCE</scope>
    <source>
        <strain evidence="9">IBT 21917</strain>
    </source>
</reference>
<dbReference type="InterPro" id="IPR002328">
    <property type="entry name" value="ADH_Zn_CS"/>
</dbReference>
<dbReference type="Gene3D" id="3.40.50.720">
    <property type="entry name" value="NAD(P)-binding Rossmann-like Domain"/>
    <property type="match status" value="1"/>
</dbReference>
<evidence type="ECO:0000259" key="7">
    <source>
        <dbReference type="Pfam" id="PF00107"/>
    </source>
</evidence>
<dbReference type="OrthoDB" id="1560166at2759"/>
<dbReference type="InterPro" id="IPR036291">
    <property type="entry name" value="NAD(P)-bd_dom_sf"/>
</dbReference>